<protein>
    <submittedName>
        <fullName evidence="1">Uncharacterized protein</fullName>
    </submittedName>
</protein>
<organism evidence="1 2">
    <name type="scientific">Paraburkholderia franconis</name>
    <dbReference type="NCBI Taxonomy" id="2654983"/>
    <lineage>
        <taxon>Bacteria</taxon>
        <taxon>Pseudomonadati</taxon>
        <taxon>Pseudomonadota</taxon>
        <taxon>Betaproteobacteria</taxon>
        <taxon>Burkholderiales</taxon>
        <taxon>Burkholderiaceae</taxon>
        <taxon>Paraburkholderia</taxon>
    </lineage>
</organism>
<accession>A0A7X1TKM7</accession>
<comment type="caution">
    <text evidence="1">The sequence shown here is derived from an EMBL/GenBank/DDBJ whole genome shotgun (WGS) entry which is preliminary data.</text>
</comment>
<evidence type="ECO:0000313" key="2">
    <source>
        <dbReference type="Proteomes" id="UP000484381"/>
    </source>
</evidence>
<proteinExistence type="predicted"/>
<reference evidence="1 2" key="1">
    <citation type="submission" date="2019-10" db="EMBL/GenBank/DDBJ databases">
        <title>Paraburkholderia sp. isolated from nodules of Mimosa pudica from Brazilian Atlantic Forest soils.</title>
        <authorList>
            <person name="Paulitsch F."/>
            <person name="Hungria M."/>
            <person name="Dall'Agnol R."/>
        </authorList>
    </citation>
    <scope>NUCLEOTIDE SEQUENCE [LARGE SCALE GENOMIC DNA]</scope>
    <source>
        <strain evidence="1 2">CNPSo 3157</strain>
    </source>
</reference>
<evidence type="ECO:0000313" key="1">
    <source>
        <dbReference type="EMBL" id="MPW22800.1"/>
    </source>
</evidence>
<sequence>MLFNEKSNASGSLFRVSNDLLIDGCKLCVGGINVDDRNIVVASAEPRLICQYGENSVVTGTRFNGFGLALGNDRSGP</sequence>
<gene>
    <name evidence="1" type="ORF">GCT13_39880</name>
</gene>
<dbReference type="EMBL" id="WHNP01000079">
    <property type="protein sequence ID" value="MPW22800.1"/>
    <property type="molecule type" value="Genomic_DNA"/>
</dbReference>
<keyword evidence="2" id="KW-1185">Reference proteome</keyword>
<dbReference type="Proteomes" id="UP000484381">
    <property type="component" value="Unassembled WGS sequence"/>
</dbReference>
<dbReference type="RefSeq" id="WP_152767410.1">
    <property type="nucleotide sequence ID" value="NZ_WHNP01000079.1"/>
</dbReference>
<dbReference type="AlphaFoldDB" id="A0A7X1TKM7"/>
<name>A0A7X1TKM7_9BURK</name>